<keyword evidence="1" id="KW-0732">Signal</keyword>
<sequence length="389" mass="43174">MQSFLRIALLLAVSLVFTFSGPLNASAADAEVKLNPNGFTSSKVCAECHSQIYSNWKDSMHARATSDPIFRASYYEAHYKSGGKARDLCLRCHAPTTKMTQEYNLDGEITSEGLTCDFCHSLKAIDMKKEFPFILDVGTVKYGPNKKGSDAKIHTIMKSKIHTSARLCASCHEYRPNGVAVMSTYSEWQNGPYALEGIPCQRCHMPEVEGEIAIGVTADRGKKVYSHKLAGGHSVVQLKKALTLSIANVQRAGGMMTVTANVTNSGSGHRVPTGIPTRKLILHCKVTLTNGKTFMEKKVYEKVLFDKDGNELTNDADIMMGLGDSIVKDNRIYPRETRSERFTFNIPDREEASISLWVDYLYQPKVIQDMEMRVEMGRAETISHPGGNR</sequence>
<evidence type="ECO:0000313" key="3">
    <source>
        <dbReference type="EMBL" id="VAX15091.1"/>
    </source>
</evidence>
<proteinExistence type="predicted"/>
<reference evidence="3" key="1">
    <citation type="submission" date="2018-06" db="EMBL/GenBank/DDBJ databases">
        <authorList>
            <person name="Zhirakovskaya E."/>
        </authorList>
    </citation>
    <scope>NUCLEOTIDE SEQUENCE</scope>
</reference>
<dbReference type="InterPro" id="IPR051829">
    <property type="entry name" value="Multiheme_Cytochr_ET"/>
</dbReference>
<dbReference type="Gene3D" id="1.10.1130.10">
    <property type="entry name" value="Flavocytochrome C3, Chain A"/>
    <property type="match status" value="1"/>
</dbReference>
<protein>
    <recommendedName>
        <fullName evidence="2">Cytochrome c-552/4 domain-containing protein</fullName>
    </recommendedName>
</protein>
<dbReference type="Pfam" id="PF13435">
    <property type="entry name" value="Cytochrome_C554"/>
    <property type="match status" value="1"/>
</dbReference>
<name>A0A3B1BKM0_9ZZZZ</name>
<evidence type="ECO:0000259" key="2">
    <source>
        <dbReference type="Pfam" id="PF13435"/>
    </source>
</evidence>
<dbReference type="InterPro" id="IPR023155">
    <property type="entry name" value="Cyt_c-552/4"/>
</dbReference>
<evidence type="ECO:0000256" key="1">
    <source>
        <dbReference type="ARBA" id="ARBA00022729"/>
    </source>
</evidence>
<accession>A0A3B1BKM0</accession>
<feature type="domain" description="Cytochrome c-552/4" evidence="2">
    <location>
        <begin position="44"/>
        <end position="121"/>
    </location>
</feature>
<dbReference type="EMBL" id="UOGC01000003">
    <property type="protein sequence ID" value="VAX15091.1"/>
    <property type="molecule type" value="Genomic_DNA"/>
</dbReference>
<dbReference type="InterPro" id="IPR036280">
    <property type="entry name" value="Multihaem_cyt_sf"/>
</dbReference>
<dbReference type="PANTHER" id="PTHR35038">
    <property type="entry name" value="DISSIMILATORY SULFITE REDUCTASE SIRA"/>
    <property type="match status" value="1"/>
</dbReference>
<gene>
    <name evidence="3" type="ORF">MNBD_NITROSPINAE01-1469</name>
</gene>
<dbReference type="AlphaFoldDB" id="A0A3B1BKM0"/>
<organism evidence="3">
    <name type="scientific">hydrothermal vent metagenome</name>
    <dbReference type="NCBI Taxonomy" id="652676"/>
    <lineage>
        <taxon>unclassified sequences</taxon>
        <taxon>metagenomes</taxon>
        <taxon>ecological metagenomes</taxon>
    </lineage>
</organism>
<dbReference type="SUPFAM" id="SSF48695">
    <property type="entry name" value="Multiheme cytochromes"/>
    <property type="match status" value="1"/>
</dbReference>